<keyword evidence="1" id="KW-0732">Signal</keyword>
<dbReference type="AlphaFoldDB" id="A0A8T0IJ81"/>
<evidence type="ECO:0000313" key="2">
    <source>
        <dbReference type="EMBL" id="KAG0583844.1"/>
    </source>
</evidence>
<gene>
    <name evidence="2" type="ORF">KC19_3G166300</name>
</gene>
<feature type="signal peptide" evidence="1">
    <location>
        <begin position="1"/>
        <end position="23"/>
    </location>
</feature>
<keyword evidence="3" id="KW-1185">Reference proteome</keyword>
<proteinExistence type="predicted"/>
<comment type="caution">
    <text evidence="2">The sequence shown here is derived from an EMBL/GenBank/DDBJ whole genome shotgun (WGS) entry which is preliminary data.</text>
</comment>
<feature type="chain" id="PRO_5035842118" evidence="1">
    <location>
        <begin position="24"/>
        <end position="95"/>
    </location>
</feature>
<protein>
    <submittedName>
        <fullName evidence="2">Uncharacterized protein</fullName>
    </submittedName>
</protein>
<evidence type="ECO:0000313" key="3">
    <source>
        <dbReference type="Proteomes" id="UP000822688"/>
    </source>
</evidence>
<reference evidence="2" key="1">
    <citation type="submission" date="2020-06" db="EMBL/GenBank/DDBJ databases">
        <title>WGS assembly of Ceratodon purpureus strain R40.</title>
        <authorList>
            <person name="Carey S.B."/>
            <person name="Jenkins J."/>
            <person name="Shu S."/>
            <person name="Lovell J.T."/>
            <person name="Sreedasyam A."/>
            <person name="Maumus F."/>
            <person name="Tiley G.P."/>
            <person name="Fernandez-Pozo N."/>
            <person name="Barry K."/>
            <person name="Chen C."/>
            <person name="Wang M."/>
            <person name="Lipzen A."/>
            <person name="Daum C."/>
            <person name="Saski C.A."/>
            <person name="Payton A.C."/>
            <person name="Mcbreen J.C."/>
            <person name="Conrad R.E."/>
            <person name="Kollar L.M."/>
            <person name="Olsson S."/>
            <person name="Huttunen S."/>
            <person name="Landis J.B."/>
            <person name="Wickett N.J."/>
            <person name="Johnson M.G."/>
            <person name="Rensing S.A."/>
            <person name="Grimwood J."/>
            <person name="Schmutz J."/>
            <person name="Mcdaniel S.F."/>
        </authorList>
    </citation>
    <scope>NUCLEOTIDE SEQUENCE</scope>
    <source>
        <strain evidence="2">R40</strain>
    </source>
</reference>
<dbReference type="Proteomes" id="UP000822688">
    <property type="component" value="Chromosome 3"/>
</dbReference>
<dbReference type="EMBL" id="CM026423">
    <property type="protein sequence ID" value="KAG0583844.1"/>
    <property type="molecule type" value="Genomic_DNA"/>
</dbReference>
<name>A0A8T0IJ81_CERPU</name>
<accession>A0A8T0IJ81</accession>
<sequence>MLFLVIFGLICLWWKQQKVLCSARVFKYYIQGNDEDAYMACSFVDEEAAKKGFQASNQLLCASRLGICIICCSSEFLECMDQLCIAWWMNFTVAW</sequence>
<evidence type="ECO:0000256" key="1">
    <source>
        <dbReference type="SAM" id="SignalP"/>
    </source>
</evidence>
<organism evidence="2 3">
    <name type="scientific">Ceratodon purpureus</name>
    <name type="common">Fire moss</name>
    <name type="synonym">Dicranum purpureum</name>
    <dbReference type="NCBI Taxonomy" id="3225"/>
    <lineage>
        <taxon>Eukaryota</taxon>
        <taxon>Viridiplantae</taxon>
        <taxon>Streptophyta</taxon>
        <taxon>Embryophyta</taxon>
        <taxon>Bryophyta</taxon>
        <taxon>Bryophytina</taxon>
        <taxon>Bryopsida</taxon>
        <taxon>Dicranidae</taxon>
        <taxon>Pseudoditrichales</taxon>
        <taxon>Ditrichaceae</taxon>
        <taxon>Ceratodon</taxon>
    </lineage>
</organism>